<evidence type="ECO:0000256" key="1">
    <source>
        <dbReference type="ARBA" id="ARBA00022898"/>
    </source>
</evidence>
<dbReference type="Proteomes" id="UP000001062">
    <property type="component" value="Chromosome"/>
</dbReference>
<dbReference type="InterPro" id="IPR026385">
    <property type="entry name" value="LegC-like"/>
</dbReference>
<comment type="similarity">
    <text evidence="4">Belongs to the DegT/DnrJ/EryC1 family.</text>
</comment>
<dbReference type="GO" id="GO:0008483">
    <property type="term" value="F:transaminase activity"/>
    <property type="evidence" value="ECO:0007669"/>
    <property type="project" value="UniProtKB-KW"/>
</dbReference>
<dbReference type="HOGENOM" id="CLU_033332_2_1_6"/>
<dbReference type="Gene3D" id="3.40.640.10">
    <property type="entry name" value="Type I PLP-dependent aspartate aminotransferase-like (Major domain)"/>
    <property type="match status" value="1"/>
</dbReference>
<dbReference type="InterPro" id="IPR000653">
    <property type="entry name" value="DegT/StrS_aminotransferase"/>
</dbReference>
<evidence type="ECO:0000313" key="5">
    <source>
        <dbReference type="EMBL" id="ADZ92564.1"/>
    </source>
</evidence>
<dbReference type="EMBL" id="CP002583">
    <property type="protein sequence ID" value="ADZ92564.1"/>
    <property type="molecule type" value="Genomic_DNA"/>
</dbReference>
<name>F2K4C3_MARM1</name>
<dbReference type="PANTHER" id="PTHR30244:SF30">
    <property type="entry name" value="BLR5990 PROTEIN"/>
    <property type="match status" value="1"/>
</dbReference>
<feature type="modified residue" description="N6-(pyridoxal phosphate)lysine" evidence="3">
    <location>
        <position position="215"/>
    </location>
</feature>
<gene>
    <name evidence="5" type="ordered locus">Marme_3348</name>
</gene>
<dbReference type="KEGG" id="mme:Marme_3348"/>
<keyword evidence="5" id="KW-0808">Transferase</keyword>
<organism evidence="5 6">
    <name type="scientific">Marinomonas mediterranea (strain ATCC 700492 / JCM 21426 / NBRC 103028 / MMB-1)</name>
    <dbReference type="NCBI Taxonomy" id="717774"/>
    <lineage>
        <taxon>Bacteria</taxon>
        <taxon>Pseudomonadati</taxon>
        <taxon>Pseudomonadota</taxon>
        <taxon>Gammaproteobacteria</taxon>
        <taxon>Oceanospirillales</taxon>
        <taxon>Oceanospirillaceae</taxon>
        <taxon>Marinomonas</taxon>
    </lineage>
</organism>
<protein>
    <submittedName>
        <fullName evidence="5">DegT/DnrJ/EryC1/StrS aminotransferase</fullName>
    </submittedName>
</protein>
<dbReference type="InterPro" id="IPR015422">
    <property type="entry name" value="PyrdxlP-dep_Trfase_small"/>
</dbReference>
<sequence>MENLSVIKFIRNLYQTNSNIPLHAPIFYEKEKSYVAEVIDSTFVSSVGRYVDEFERRIEAFTGAEKAIATVNGTAALHTALYLAGVADGDLVLTQALTFVATCNAIRYLGADPIFIDISMDSLGMCPVALEEYLEQNAYTNDKGCFHKLNDRAIKAILPMHTFGHPVDLDSLVATCNKWGLTLIEDAAESLGSFYKGIHTGLHGDFSAISFNGNKIITTGGGGMLLCNRVAMQERAKHITTTAKVAHSYEYYHDELAFNYRMPNLNAALGCAQIDSLQKIIADKREIASCYEAFFENSNLNFVSEPKYAKSNYWLNAVIFPNKVARDVFLNETNQNGIFTRPVWRLMNELPMFSQSLKGPLNNSEYIQDRLVNLPSSSRNLQKDTE</sequence>
<dbReference type="InterPro" id="IPR015424">
    <property type="entry name" value="PyrdxlP-dep_Trfase"/>
</dbReference>
<dbReference type="GO" id="GO:0000271">
    <property type="term" value="P:polysaccharide biosynthetic process"/>
    <property type="evidence" value="ECO:0007669"/>
    <property type="project" value="TreeGrafter"/>
</dbReference>
<keyword evidence="5" id="KW-0032">Aminotransferase</keyword>
<dbReference type="SUPFAM" id="SSF53383">
    <property type="entry name" value="PLP-dependent transferases"/>
    <property type="match status" value="1"/>
</dbReference>
<dbReference type="AlphaFoldDB" id="F2K4C3"/>
<keyword evidence="1 3" id="KW-0663">Pyridoxal phosphate</keyword>
<dbReference type="STRING" id="717774.Marme_3348"/>
<accession>F2K4C3</accession>
<evidence type="ECO:0000256" key="4">
    <source>
        <dbReference type="RuleBase" id="RU004508"/>
    </source>
</evidence>
<dbReference type="GO" id="GO:0030170">
    <property type="term" value="F:pyridoxal phosphate binding"/>
    <property type="evidence" value="ECO:0007669"/>
    <property type="project" value="TreeGrafter"/>
</dbReference>
<evidence type="ECO:0000256" key="3">
    <source>
        <dbReference type="PIRSR" id="PIRSR000390-2"/>
    </source>
</evidence>
<evidence type="ECO:0000313" key="6">
    <source>
        <dbReference type="Proteomes" id="UP000001062"/>
    </source>
</evidence>
<dbReference type="CDD" id="cd00616">
    <property type="entry name" value="AHBA_syn"/>
    <property type="match status" value="1"/>
</dbReference>
<proteinExistence type="inferred from homology"/>
<dbReference type="PANTHER" id="PTHR30244">
    <property type="entry name" value="TRANSAMINASE"/>
    <property type="match status" value="1"/>
</dbReference>
<evidence type="ECO:0000256" key="2">
    <source>
        <dbReference type="PIRSR" id="PIRSR000390-1"/>
    </source>
</evidence>
<feature type="active site" description="Proton acceptor" evidence="2">
    <location>
        <position position="215"/>
    </location>
</feature>
<dbReference type="Gene3D" id="3.90.1150.10">
    <property type="entry name" value="Aspartate Aminotransferase, domain 1"/>
    <property type="match status" value="1"/>
</dbReference>
<keyword evidence="6" id="KW-1185">Reference proteome</keyword>
<dbReference type="PIRSF" id="PIRSF000390">
    <property type="entry name" value="PLP_StrS"/>
    <property type="match status" value="1"/>
</dbReference>
<dbReference type="InterPro" id="IPR015421">
    <property type="entry name" value="PyrdxlP-dep_Trfase_major"/>
</dbReference>
<dbReference type="eggNOG" id="COG0399">
    <property type="taxonomic scope" value="Bacteria"/>
</dbReference>
<dbReference type="NCBIfam" id="TIGR04181">
    <property type="entry name" value="NHT_00031"/>
    <property type="match status" value="1"/>
</dbReference>
<dbReference type="OrthoDB" id="9804264at2"/>
<dbReference type="Pfam" id="PF01041">
    <property type="entry name" value="DegT_DnrJ_EryC1"/>
    <property type="match status" value="1"/>
</dbReference>
<reference evidence="5 6" key="1">
    <citation type="journal article" date="2012" name="Stand. Genomic Sci.">
        <title>Complete genome sequence of the melanogenic marine bacterium Marinomonas mediterranea type strain (MMB-1(T)).</title>
        <authorList>
            <person name="Lucas-Elio P."/>
            <person name="Goodwin L."/>
            <person name="Woyke T."/>
            <person name="Pitluck S."/>
            <person name="Nolan M."/>
            <person name="Kyrpides N.C."/>
            <person name="Detter J.C."/>
            <person name="Copeland A."/>
            <person name="Teshima H."/>
            <person name="Bruce D."/>
            <person name="Detter C."/>
            <person name="Tapia R."/>
            <person name="Han S."/>
            <person name="Land M.L."/>
            <person name="Ivanova N."/>
            <person name="Mikhailova N."/>
            <person name="Johnston A.W."/>
            <person name="Sanchez-Amat A."/>
        </authorList>
    </citation>
    <scope>NUCLEOTIDE SEQUENCE [LARGE SCALE GENOMIC DNA]</scope>
    <source>
        <strain evidence="6">ATCC 700492 / JCM 21426 / NBRC 103028 / MMB-1</strain>
    </source>
</reference>
<dbReference type="PATRIC" id="fig|717774.3.peg.3446"/>
<dbReference type="RefSeq" id="WP_013662466.1">
    <property type="nucleotide sequence ID" value="NC_015276.1"/>
</dbReference>